<dbReference type="PANTHER" id="PTHR43369:SF2">
    <property type="entry name" value="PHOSPHORIBOSYLGLYCINAMIDE FORMYLTRANSFERASE"/>
    <property type="match status" value="1"/>
</dbReference>
<accession>A0A510JAD1</accession>
<dbReference type="PANTHER" id="PTHR43369">
    <property type="entry name" value="PHOSPHORIBOSYLGLYCINAMIDE FORMYLTRANSFERASE"/>
    <property type="match status" value="1"/>
</dbReference>
<feature type="domain" description="Formyl transferase N-terminal" evidence="5">
    <location>
        <begin position="7"/>
        <end position="188"/>
    </location>
</feature>
<keyword evidence="2 4" id="KW-0808">Transferase</keyword>
<feature type="binding site" evidence="4">
    <location>
        <position position="110"/>
    </location>
    <ligand>
        <name>(6R)-10-formyltetrahydrofolate</name>
        <dbReference type="ChEBI" id="CHEBI:195366"/>
    </ligand>
</feature>
<sequence length="199" mass="22371">MSEIKPKIAVLVSGSGSNLQTIINNIENGNLNCEISYVIADRFCYALERAEKHKIKSVLLDRKIYGDKLSDKINKILEKNNEKTSYIILAGYLSILSEEFIGKWEKKIINIHPSLLPKYGGKGMCGMKVHEAVIKNKEKESGCTIHYVDSGIDTGEPIMSIKVEVSENDTPESLQKKVLEKEHILLTQGIIKLLENERV</sequence>
<evidence type="ECO:0000313" key="6">
    <source>
        <dbReference type="EMBL" id="BBM36288.1"/>
    </source>
</evidence>
<dbReference type="HAMAP" id="MF_01930">
    <property type="entry name" value="PurN"/>
    <property type="match status" value="1"/>
</dbReference>
<evidence type="ECO:0000256" key="2">
    <source>
        <dbReference type="ARBA" id="ARBA00022679"/>
    </source>
</evidence>
<feature type="binding site" evidence="4">
    <location>
        <position position="62"/>
    </location>
    <ligand>
        <name>(6R)-10-formyltetrahydrofolate</name>
        <dbReference type="ChEBI" id="CHEBI:195366"/>
    </ligand>
</feature>
<feature type="active site" description="Proton donor" evidence="4">
    <location>
        <position position="112"/>
    </location>
</feature>
<dbReference type="Proteomes" id="UP000321606">
    <property type="component" value="Chromosome"/>
</dbReference>
<feature type="binding site" evidence="4">
    <location>
        <begin position="16"/>
        <end position="18"/>
    </location>
    <ligand>
        <name>N(1)-(5-phospho-beta-D-ribosyl)glycinamide</name>
        <dbReference type="ChEBI" id="CHEBI:143788"/>
    </ligand>
</feature>
<comment type="pathway">
    <text evidence="1 4">Purine metabolism; IMP biosynthesis via de novo pathway; N(2)-formyl-N(1)-(5-phospho-D-ribosyl)glycinamide from N(1)-(5-phospho-D-ribosyl)glycinamide (10-formyl THF route): step 1/1.</text>
</comment>
<dbReference type="GO" id="GO:0005829">
    <property type="term" value="C:cytosol"/>
    <property type="evidence" value="ECO:0007669"/>
    <property type="project" value="TreeGrafter"/>
</dbReference>
<gene>
    <name evidence="4" type="primary">purN</name>
    <name evidence="6" type="ORF">JCM16774_1220</name>
</gene>
<dbReference type="EC" id="2.1.2.2" evidence="4"/>
<feature type="site" description="Raises pKa of active site His" evidence="4">
    <location>
        <position position="153"/>
    </location>
</feature>
<protein>
    <recommendedName>
        <fullName evidence="4">Phosphoribosylglycinamide formyltransferase</fullName>
        <ecNumber evidence="4">2.1.2.2</ecNumber>
    </recommendedName>
    <alternativeName>
        <fullName evidence="4">5'-phosphoribosylglycinamide transformylase</fullName>
    </alternativeName>
    <alternativeName>
        <fullName evidence="4">GAR transformylase</fullName>
        <shortName evidence="4">GART</shortName>
    </alternativeName>
</protein>
<reference evidence="6 7" key="1">
    <citation type="submission" date="2019-07" db="EMBL/GenBank/DDBJ databases">
        <title>Complete Genome Sequence of Leptotrichia goodfellowii Strain JCM 16774.</title>
        <authorList>
            <person name="Watanabe S."/>
            <person name="Cui L."/>
        </authorList>
    </citation>
    <scope>NUCLEOTIDE SEQUENCE [LARGE SCALE GENOMIC DNA]</scope>
    <source>
        <strain evidence="6 7">JCM16774</strain>
    </source>
</reference>
<proteinExistence type="inferred from homology"/>
<dbReference type="RefSeq" id="WP_026737637.1">
    <property type="nucleotide sequence ID" value="NZ_AP019822.1"/>
</dbReference>
<dbReference type="Pfam" id="PF00551">
    <property type="entry name" value="Formyl_trans_N"/>
    <property type="match status" value="1"/>
</dbReference>
<dbReference type="Gene3D" id="3.40.50.170">
    <property type="entry name" value="Formyl transferase, N-terminal domain"/>
    <property type="match status" value="1"/>
</dbReference>
<name>A0A510JAD1_9FUSO</name>
<dbReference type="GO" id="GO:0004644">
    <property type="term" value="F:phosphoribosylglycinamide formyltransferase activity"/>
    <property type="evidence" value="ECO:0007669"/>
    <property type="project" value="UniProtKB-UniRule"/>
</dbReference>
<dbReference type="InterPro" id="IPR036477">
    <property type="entry name" value="Formyl_transf_N_sf"/>
</dbReference>
<keyword evidence="3 4" id="KW-0658">Purine biosynthesis</keyword>
<dbReference type="KEGG" id="lgo:JCM16774_1220"/>
<dbReference type="STRING" id="714315.GCA_000516535_01226"/>
<dbReference type="SUPFAM" id="SSF53328">
    <property type="entry name" value="Formyltransferase"/>
    <property type="match status" value="1"/>
</dbReference>
<organism evidence="6 7">
    <name type="scientific">Pseudoleptotrichia goodfellowii</name>
    <dbReference type="NCBI Taxonomy" id="157692"/>
    <lineage>
        <taxon>Bacteria</taxon>
        <taxon>Fusobacteriati</taxon>
        <taxon>Fusobacteriota</taxon>
        <taxon>Fusobacteriia</taxon>
        <taxon>Fusobacteriales</taxon>
        <taxon>Leptotrichiaceae</taxon>
        <taxon>Pseudoleptotrichia</taxon>
    </lineage>
</organism>
<evidence type="ECO:0000313" key="7">
    <source>
        <dbReference type="Proteomes" id="UP000321606"/>
    </source>
</evidence>
<dbReference type="EMBL" id="AP019822">
    <property type="protein sequence ID" value="BBM36288.1"/>
    <property type="molecule type" value="Genomic_DNA"/>
</dbReference>
<dbReference type="AlphaFoldDB" id="A0A510JAD1"/>
<comment type="catalytic activity">
    <reaction evidence="4">
        <text>N(1)-(5-phospho-beta-D-ribosyl)glycinamide + (6R)-10-formyltetrahydrofolate = N(2)-formyl-N(1)-(5-phospho-beta-D-ribosyl)glycinamide + (6S)-5,6,7,8-tetrahydrofolate + H(+)</text>
        <dbReference type="Rhea" id="RHEA:15053"/>
        <dbReference type="ChEBI" id="CHEBI:15378"/>
        <dbReference type="ChEBI" id="CHEBI:57453"/>
        <dbReference type="ChEBI" id="CHEBI:143788"/>
        <dbReference type="ChEBI" id="CHEBI:147286"/>
        <dbReference type="ChEBI" id="CHEBI:195366"/>
        <dbReference type="EC" id="2.1.2.2"/>
    </reaction>
</comment>
<evidence type="ECO:0000256" key="3">
    <source>
        <dbReference type="ARBA" id="ARBA00022755"/>
    </source>
</evidence>
<evidence type="ECO:0000256" key="4">
    <source>
        <dbReference type="HAMAP-Rule" id="MF_01930"/>
    </source>
</evidence>
<dbReference type="InterPro" id="IPR002376">
    <property type="entry name" value="Formyl_transf_N"/>
</dbReference>
<evidence type="ECO:0000259" key="5">
    <source>
        <dbReference type="Pfam" id="PF00551"/>
    </source>
</evidence>
<comment type="similarity">
    <text evidence="4">Belongs to the GART family.</text>
</comment>
<dbReference type="NCBIfam" id="TIGR00639">
    <property type="entry name" value="PurN"/>
    <property type="match status" value="1"/>
</dbReference>
<dbReference type="UniPathway" id="UPA00074">
    <property type="reaction ID" value="UER00126"/>
</dbReference>
<dbReference type="GO" id="GO:0006189">
    <property type="term" value="P:'de novo' IMP biosynthetic process"/>
    <property type="evidence" value="ECO:0007669"/>
    <property type="project" value="UniProtKB-UniRule"/>
</dbReference>
<dbReference type="CDD" id="cd08645">
    <property type="entry name" value="FMT_core_GART"/>
    <property type="match status" value="1"/>
</dbReference>
<evidence type="ECO:0000256" key="1">
    <source>
        <dbReference type="ARBA" id="ARBA00005054"/>
    </source>
</evidence>
<dbReference type="InterPro" id="IPR004607">
    <property type="entry name" value="GART"/>
</dbReference>
<dbReference type="OrthoDB" id="9806170at2"/>
<comment type="caution">
    <text evidence="4">Lacks conserved residue(s) required for the propagation of feature annotation.</text>
</comment>
<comment type="function">
    <text evidence="4">Catalyzes the transfer of a formyl group from 10-formyltetrahydrofolate to 5-phospho-ribosyl-glycinamide (GAR), producing 5-phospho-ribosyl-N-formylglycinamide (FGAR) and tetrahydrofolate.</text>
</comment>